<evidence type="ECO:0000256" key="3">
    <source>
        <dbReference type="ARBA" id="ARBA00007992"/>
    </source>
</evidence>
<dbReference type="Pfam" id="PF01494">
    <property type="entry name" value="FAD_binding_3"/>
    <property type="match status" value="2"/>
</dbReference>
<name>A0AAJ0CTX5_9HYPO</name>
<dbReference type="InterPro" id="IPR036188">
    <property type="entry name" value="FAD/NAD-bd_sf"/>
</dbReference>
<comment type="cofactor">
    <cofactor evidence="1">
        <name>FAD</name>
        <dbReference type="ChEBI" id="CHEBI:57692"/>
    </cofactor>
</comment>
<dbReference type="GO" id="GO:0071949">
    <property type="term" value="F:FAD binding"/>
    <property type="evidence" value="ECO:0007669"/>
    <property type="project" value="InterPro"/>
</dbReference>
<keyword evidence="7" id="KW-0503">Monooxygenase</keyword>
<dbReference type="SUPFAM" id="SSF51905">
    <property type="entry name" value="FAD/NAD(P)-binding domain"/>
    <property type="match status" value="1"/>
</dbReference>
<reference evidence="9" key="1">
    <citation type="submission" date="2023-06" db="EMBL/GenBank/DDBJ databases">
        <title>Conoideocrella luteorostrata (Hypocreales: Clavicipitaceae), a potential biocontrol fungus for elongate hemlock scale in United States Christmas tree production areas.</title>
        <authorList>
            <person name="Barrett H."/>
            <person name="Lovett B."/>
            <person name="Macias A.M."/>
            <person name="Stajich J.E."/>
            <person name="Kasson M.T."/>
        </authorList>
    </citation>
    <scope>NUCLEOTIDE SEQUENCE</scope>
    <source>
        <strain evidence="9">ARSEF 14590</strain>
    </source>
</reference>
<gene>
    <name evidence="9" type="ORF">QQS21_003619</name>
</gene>
<dbReference type="EMBL" id="JASWJB010000048">
    <property type="protein sequence ID" value="KAK2605993.1"/>
    <property type="molecule type" value="Genomic_DNA"/>
</dbReference>
<evidence type="ECO:0000313" key="10">
    <source>
        <dbReference type="Proteomes" id="UP001251528"/>
    </source>
</evidence>
<comment type="pathway">
    <text evidence="2">Secondary metabolite biosynthesis.</text>
</comment>
<dbReference type="PRINTS" id="PR00420">
    <property type="entry name" value="RNGMNOXGNASE"/>
</dbReference>
<comment type="caution">
    <text evidence="9">The sequence shown here is derived from an EMBL/GenBank/DDBJ whole genome shotgun (WGS) entry which is preliminary data.</text>
</comment>
<sequence length="379" mass="41680">MSQTPVRIIGAGIGGLTLARCLLRHGIPSIVYERMPSTPRHAYGITLHKSSYLPLLQILGLDEWTFKRRIAVDGSVGGCGKIDPNVTATQSPYLDSTSFRAHREKFERLLQEGLDIQWGHALDQVKESPLGMTVCLQNGQQLQSACIVGVDGPHSNTRKSFLPNTPLDVLPFVAFNGRRQIKRVDFDKLYSPAMGESSIIETRVGDVVLHISVNDYVGQNVSISWIYSRPARGSSDPLYKPNRPVSGATDIPEEFYEEIKAISGLEAPFSDIFDADKLQMERFLHWLMRTVLVGQRELDAFAKKGVFFMGDSVHAQPILGGNGANGAILDGIGLAKCIAASGADGISSWYAAMYPEWEKGLHKSVQAIEEMHGARKLML</sequence>
<dbReference type="AlphaFoldDB" id="A0AAJ0CTX5"/>
<feature type="domain" description="FAD-binding" evidence="8">
    <location>
        <begin position="194"/>
        <end position="340"/>
    </location>
</feature>
<feature type="domain" description="FAD-binding" evidence="8">
    <location>
        <begin position="4"/>
        <end position="160"/>
    </location>
</feature>
<protein>
    <recommendedName>
        <fullName evidence="8">FAD-binding domain-containing protein</fullName>
    </recommendedName>
</protein>
<evidence type="ECO:0000256" key="4">
    <source>
        <dbReference type="ARBA" id="ARBA00022630"/>
    </source>
</evidence>
<evidence type="ECO:0000256" key="1">
    <source>
        <dbReference type="ARBA" id="ARBA00001974"/>
    </source>
</evidence>
<keyword evidence="5" id="KW-0274">FAD</keyword>
<comment type="similarity">
    <text evidence="3">Belongs to the paxM FAD-dependent monooxygenase family.</text>
</comment>
<organism evidence="9 10">
    <name type="scientific">Conoideocrella luteorostrata</name>
    <dbReference type="NCBI Taxonomy" id="1105319"/>
    <lineage>
        <taxon>Eukaryota</taxon>
        <taxon>Fungi</taxon>
        <taxon>Dikarya</taxon>
        <taxon>Ascomycota</taxon>
        <taxon>Pezizomycotina</taxon>
        <taxon>Sordariomycetes</taxon>
        <taxon>Hypocreomycetidae</taxon>
        <taxon>Hypocreales</taxon>
        <taxon>Clavicipitaceae</taxon>
        <taxon>Conoideocrella</taxon>
    </lineage>
</organism>
<dbReference type="PANTHER" id="PTHR47178">
    <property type="entry name" value="MONOOXYGENASE, FAD-BINDING"/>
    <property type="match status" value="1"/>
</dbReference>
<evidence type="ECO:0000259" key="8">
    <source>
        <dbReference type="Pfam" id="PF01494"/>
    </source>
</evidence>
<dbReference type="InterPro" id="IPR002938">
    <property type="entry name" value="FAD-bd"/>
</dbReference>
<proteinExistence type="inferred from homology"/>
<dbReference type="PANTHER" id="PTHR47178:SF4">
    <property type="entry name" value="FAD-DEPENDENT MONOOXYGENASE APTC"/>
    <property type="match status" value="1"/>
</dbReference>
<keyword evidence="6" id="KW-0560">Oxidoreductase</keyword>
<evidence type="ECO:0000256" key="7">
    <source>
        <dbReference type="ARBA" id="ARBA00023033"/>
    </source>
</evidence>
<dbReference type="GO" id="GO:0004497">
    <property type="term" value="F:monooxygenase activity"/>
    <property type="evidence" value="ECO:0007669"/>
    <property type="project" value="UniProtKB-KW"/>
</dbReference>
<dbReference type="Gene3D" id="3.50.50.60">
    <property type="entry name" value="FAD/NAD(P)-binding domain"/>
    <property type="match status" value="1"/>
</dbReference>
<evidence type="ECO:0000256" key="2">
    <source>
        <dbReference type="ARBA" id="ARBA00005179"/>
    </source>
</evidence>
<evidence type="ECO:0000313" key="9">
    <source>
        <dbReference type="EMBL" id="KAK2605993.1"/>
    </source>
</evidence>
<evidence type="ECO:0000256" key="6">
    <source>
        <dbReference type="ARBA" id="ARBA00023002"/>
    </source>
</evidence>
<evidence type="ECO:0000256" key="5">
    <source>
        <dbReference type="ARBA" id="ARBA00022827"/>
    </source>
</evidence>
<dbReference type="Proteomes" id="UP001251528">
    <property type="component" value="Unassembled WGS sequence"/>
</dbReference>
<keyword evidence="10" id="KW-1185">Reference proteome</keyword>
<accession>A0AAJ0CTX5</accession>
<keyword evidence="4" id="KW-0285">Flavoprotein</keyword>